<evidence type="ECO:0000313" key="1">
    <source>
        <dbReference type="EMBL" id="TDH68727.1"/>
    </source>
</evidence>
<dbReference type="Proteomes" id="UP000294530">
    <property type="component" value="Unassembled WGS sequence"/>
</dbReference>
<proteinExistence type="predicted"/>
<dbReference type="KEGG" id="blac:94352873"/>
<sequence>MKGIGFHTLEGASMHANFSLQTCCPIPTLRWSLEKNIHRCIAIMLQWKCTAASSCILHAHRDNWTAGMIAMLI</sequence>
<keyword evidence="2" id="KW-1185">Reference proteome</keyword>
<gene>
    <name evidence="1" type="ORF">CCR75_009157</name>
</gene>
<dbReference type="EMBL" id="SHOA02000016">
    <property type="protein sequence ID" value="TDH68727.1"/>
    <property type="molecule type" value="Genomic_DNA"/>
</dbReference>
<comment type="caution">
    <text evidence="1">The sequence shown here is derived from an EMBL/GenBank/DDBJ whole genome shotgun (WGS) entry which is preliminary data.</text>
</comment>
<evidence type="ECO:0000313" key="2">
    <source>
        <dbReference type="Proteomes" id="UP000294530"/>
    </source>
</evidence>
<protein>
    <submittedName>
        <fullName evidence="1">Uncharacterized protein</fullName>
    </submittedName>
</protein>
<name>A0A976FKY6_BRELC</name>
<dbReference type="AlphaFoldDB" id="A0A976FKY6"/>
<accession>A0A976FKY6</accession>
<dbReference type="RefSeq" id="XP_067818226.1">
    <property type="nucleotide sequence ID" value="XM_067967202.1"/>
</dbReference>
<organism evidence="1 2">
    <name type="scientific">Bremia lactucae</name>
    <name type="common">Lettuce downy mildew</name>
    <dbReference type="NCBI Taxonomy" id="4779"/>
    <lineage>
        <taxon>Eukaryota</taxon>
        <taxon>Sar</taxon>
        <taxon>Stramenopiles</taxon>
        <taxon>Oomycota</taxon>
        <taxon>Peronosporomycetes</taxon>
        <taxon>Peronosporales</taxon>
        <taxon>Peronosporaceae</taxon>
        <taxon>Bremia</taxon>
    </lineage>
</organism>
<dbReference type="GeneID" id="94352873"/>
<reference evidence="1 2" key="1">
    <citation type="journal article" date="2021" name="Genome Biol.">
        <title>AFLAP: assembly-free linkage analysis pipeline using k-mers from genome sequencing data.</title>
        <authorList>
            <person name="Fletcher K."/>
            <person name="Zhang L."/>
            <person name="Gil J."/>
            <person name="Han R."/>
            <person name="Cavanaugh K."/>
            <person name="Michelmore R."/>
        </authorList>
    </citation>
    <scope>NUCLEOTIDE SEQUENCE [LARGE SCALE GENOMIC DNA]</scope>
    <source>
        <strain evidence="1 2">SF5</strain>
    </source>
</reference>